<sequence>MDTPLSLSAETRATAGLILLTIVTIESGGLLLLRVLRGRHPMTAFQQAFARAGHAHAGVLVTLALVCQILADAAELSGWLAIFARNGIWVAAILMSAGFFLSSAGRGVNAPNRLIVLVYAGAVSLAVGVVSLGIGLLTT</sequence>
<dbReference type="AlphaFoldDB" id="A0AA41WCM9"/>
<evidence type="ECO:0000256" key="1">
    <source>
        <dbReference type="SAM" id="Phobius"/>
    </source>
</evidence>
<feature type="transmembrane region" description="Helical" evidence="1">
    <location>
        <begin position="48"/>
        <end position="71"/>
    </location>
</feature>
<feature type="transmembrane region" description="Helical" evidence="1">
    <location>
        <begin position="15"/>
        <end position="36"/>
    </location>
</feature>
<name>A0AA41WCM9_9BACT</name>
<accession>A0AA41WCM9</accession>
<protein>
    <submittedName>
        <fullName evidence="2">Uncharacterized protein</fullName>
    </submittedName>
</protein>
<gene>
    <name evidence="2" type="ORF">NET02_02685</name>
</gene>
<dbReference type="EMBL" id="JAMSLR010000001">
    <property type="protein sequence ID" value="MCM8748044.1"/>
    <property type="molecule type" value="Genomic_DNA"/>
</dbReference>
<keyword evidence="3" id="KW-1185">Reference proteome</keyword>
<proteinExistence type="predicted"/>
<feature type="transmembrane region" description="Helical" evidence="1">
    <location>
        <begin position="77"/>
        <end position="102"/>
    </location>
</feature>
<keyword evidence="1" id="KW-0812">Transmembrane</keyword>
<evidence type="ECO:0000313" key="2">
    <source>
        <dbReference type="EMBL" id="MCM8748044.1"/>
    </source>
</evidence>
<evidence type="ECO:0000313" key="3">
    <source>
        <dbReference type="Proteomes" id="UP001165306"/>
    </source>
</evidence>
<organism evidence="2 3">
    <name type="scientific">Thermalbibacter longus</name>
    <dbReference type="NCBI Taxonomy" id="2951981"/>
    <lineage>
        <taxon>Bacteria</taxon>
        <taxon>Pseudomonadati</taxon>
        <taxon>Thermomicrobiota</taxon>
        <taxon>Thermomicrobia</taxon>
        <taxon>Thermomicrobiales</taxon>
        <taxon>Thermomicrobiaceae</taxon>
        <taxon>Thermalbibacter</taxon>
    </lineage>
</organism>
<keyword evidence="1" id="KW-1133">Transmembrane helix</keyword>
<comment type="caution">
    <text evidence="2">The sequence shown here is derived from an EMBL/GenBank/DDBJ whole genome shotgun (WGS) entry which is preliminary data.</text>
</comment>
<reference evidence="2" key="1">
    <citation type="submission" date="2022-06" db="EMBL/GenBank/DDBJ databases">
        <title>CFH 74404 Thermomicrobiaceae sp.</title>
        <authorList>
            <person name="Ming H."/>
            <person name="Li W.-J."/>
            <person name="Zhao Z."/>
        </authorList>
    </citation>
    <scope>NUCLEOTIDE SEQUENCE</scope>
    <source>
        <strain evidence="2">CFH 74404</strain>
    </source>
</reference>
<keyword evidence="1" id="KW-0472">Membrane</keyword>
<dbReference type="RefSeq" id="WP_284055824.1">
    <property type="nucleotide sequence ID" value="NZ_JAMSLR010000001.1"/>
</dbReference>
<dbReference type="Proteomes" id="UP001165306">
    <property type="component" value="Unassembled WGS sequence"/>
</dbReference>
<feature type="transmembrane region" description="Helical" evidence="1">
    <location>
        <begin position="114"/>
        <end position="137"/>
    </location>
</feature>